<dbReference type="PROSITE" id="PS51763">
    <property type="entry name" value="CBM10"/>
    <property type="match status" value="2"/>
</dbReference>
<dbReference type="AlphaFoldDB" id="A0A1Y1V7E4"/>
<evidence type="ECO:0000256" key="2">
    <source>
        <dbReference type="ARBA" id="ARBA00022737"/>
    </source>
</evidence>
<evidence type="ECO:0000313" key="8">
    <source>
        <dbReference type="Proteomes" id="UP000193719"/>
    </source>
</evidence>
<dbReference type="OrthoDB" id="10437264at2759"/>
<dbReference type="Pfam" id="PF02013">
    <property type="entry name" value="CBM_10"/>
    <property type="match status" value="2"/>
</dbReference>
<dbReference type="Proteomes" id="UP000193719">
    <property type="component" value="Unassembled WGS sequence"/>
</dbReference>
<reference evidence="7 8" key="2">
    <citation type="submission" date="2016-08" db="EMBL/GenBank/DDBJ databases">
        <title>Pervasive Adenine N6-methylation of Active Genes in Fungi.</title>
        <authorList>
            <consortium name="DOE Joint Genome Institute"/>
            <person name="Mondo S.J."/>
            <person name="Dannebaum R.O."/>
            <person name="Kuo R.C."/>
            <person name="Labutti K."/>
            <person name="Haridas S."/>
            <person name="Kuo A."/>
            <person name="Salamov A."/>
            <person name="Ahrendt S.R."/>
            <person name="Lipzen A."/>
            <person name="Sullivan W."/>
            <person name="Andreopoulos W.B."/>
            <person name="Clum A."/>
            <person name="Lindquist E."/>
            <person name="Daum C."/>
            <person name="Ramamoorthy G.K."/>
            <person name="Gryganskyi A."/>
            <person name="Culley D."/>
            <person name="Magnuson J.K."/>
            <person name="James T.Y."/>
            <person name="O'Malley M.A."/>
            <person name="Stajich J.E."/>
            <person name="Spatafora J.W."/>
            <person name="Visel A."/>
            <person name="Grigoriev I.V."/>
        </authorList>
    </citation>
    <scope>NUCLEOTIDE SEQUENCE [LARGE SCALE GENOMIC DNA]</scope>
    <source>
        <strain evidence="8">finn</strain>
    </source>
</reference>
<feature type="domain" description="CBM10" evidence="6">
    <location>
        <begin position="593"/>
        <end position="630"/>
    </location>
</feature>
<sequence length="631" mass="72582">MKFTDLASALLFVTLTTAHTNFIKDGNRAKLFELLDNEVPDFRITIPDEEFVQLKNEVGYLSALKKRQWGDGNWGDGNFDFGNFDFGNFDFGDFDFGALDFGQEDNYKVKDASMITEINGKKKSFDKVTFSVGGSSSRTYARQAFNLKIRSKGDLYGRKQFRIRSEAREATLLRSKLACDIHNYFGMPSISANYISLYINDEYWGFYLLMDAPKPSWAELEYDDENTTHIYKCKQGGNALTYKSCATACVNENEEAIDNSEWESILTALDNAKSAEDIEDIFDVDQFLYEMAYEYLSGSWDHFLSSGHNFIMYKMPEAYGGKWTMILYDFDADFGQDVCALEFMGSVKDDKDYPSWSWKDWNNKPRHIVDILINNDRTRFTKVMKKMIDEVFNPEVLFERIDELKKFIKPYILKDKTPVNGRMPGVLNEKIADDYTMAHWEANSEFTNIGVSSSSSGYGLKYWILNRYRKACSEFNLDCDEKYLDLNYYYDIDRSVEGPINTEFNMFNFGQQQQPKPETPKTTQSQPPKPTATSTTVTPTSTQVSNDCVALYLGYPCCSPDNTYVVYQDESGDWGVENNEWCGITKVNLPSSTCWSEKLGYPCCKKNFFVVYTDEDGDWSVENNEWCGINN</sequence>
<dbReference type="EMBL" id="MCFH01000026">
    <property type="protein sequence ID" value="ORX48628.1"/>
    <property type="molecule type" value="Genomic_DNA"/>
</dbReference>
<gene>
    <name evidence="7" type="ORF">BCR36DRAFT_329040</name>
</gene>
<dbReference type="SUPFAM" id="SSF64571">
    <property type="entry name" value="Cellulose docking domain, dockering"/>
    <property type="match status" value="2"/>
</dbReference>
<evidence type="ECO:0000259" key="6">
    <source>
        <dbReference type="PROSITE" id="PS51763"/>
    </source>
</evidence>
<accession>A0A1Y1V7E4</accession>
<keyword evidence="3" id="KW-0378">Hydrolase</keyword>
<keyword evidence="1 5" id="KW-0732">Signal</keyword>
<dbReference type="Gene3D" id="3.90.1220.10">
    <property type="entry name" value="Cellulose docking domain, dockering"/>
    <property type="match status" value="2"/>
</dbReference>
<dbReference type="PANTHER" id="PTHR40050:SF1">
    <property type="entry name" value="INNER SPORE COAT PROTEIN H"/>
    <property type="match status" value="1"/>
</dbReference>
<evidence type="ECO:0000256" key="3">
    <source>
        <dbReference type="ARBA" id="ARBA00022801"/>
    </source>
</evidence>
<evidence type="ECO:0000256" key="1">
    <source>
        <dbReference type="ARBA" id="ARBA00022729"/>
    </source>
</evidence>
<dbReference type="STRING" id="1754191.A0A1Y1V7E4"/>
<dbReference type="InterPro" id="IPR002883">
    <property type="entry name" value="CBM10/Dockerin_dom"/>
</dbReference>
<dbReference type="InterPro" id="IPR009034">
    <property type="entry name" value="Dockerin_dom_fun_sf"/>
</dbReference>
<reference evidence="7 8" key="1">
    <citation type="submission" date="2016-08" db="EMBL/GenBank/DDBJ databases">
        <title>Genomes of anaerobic fungi encode conserved fungal cellulosomes for biomass hydrolysis.</title>
        <authorList>
            <consortium name="DOE Joint Genome Institute"/>
            <person name="Haitjema C.H."/>
            <person name="Gilmore S.P."/>
            <person name="Henske J.K."/>
            <person name="Solomon K.V."/>
            <person name="De Groot R."/>
            <person name="Kuo A."/>
            <person name="Mondo S.J."/>
            <person name="Salamov A.A."/>
            <person name="Labutti K."/>
            <person name="Zhao Z."/>
            <person name="Chiniquy J."/>
            <person name="Barry K."/>
            <person name="Brewer H.M."/>
            <person name="Purvine S.O."/>
            <person name="Wright A.T."/>
            <person name="Boxma B."/>
            <person name="Van Alen T."/>
            <person name="Hackstein J.H."/>
            <person name="Baker S.E."/>
            <person name="Grigoriev I.V."/>
            <person name="O'Malley M.A."/>
        </authorList>
    </citation>
    <scope>NUCLEOTIDE SEQUENCE [LARGE SCALE GENOMIC DNA]</scope>
    <source>
        <strain evidence="8">finn</strain>
    </source>
</reference>
<evidence type="ECO:0000256" key="4">
    <source>
        <dbReference type="SAM" id="MobiDB-lite"/>
    </source>
</evidence>
<feature type="compositionally biased region" description="Low complexity" evidence="4">
    <location>
        <begin position="511"/>
        <end position="540"/>
    </location>
</feature>
<evidence type="ECO:0000256" key="5">
    <source>
        <dbReference type="SAM" id="SignalP"/>
    </source>
</evidence>
<dbReference type="GO" id="GO:0016787">
    <property type="term" value="F:hydrolase activity"/>
    <property type="evidence" value="ECO:0007669"/>
    <property type="project" value="UniProtKB-KW"/>
</dbReference>
<name>A0A1Y1V7E4_9FUNG</name>
<dbReference type="Pfam" id="PF08757">
    <property type="entry name" value="CotH"/>
    <property type="match status" value="1"/>
</dbReference>
<keyword evidence="2" id="KW-0677">Repeat</keyword>
<keyword evidence="8" id="KW-1185">Reference proteome</keyword>
<feature type="signal peptide" evidence="5">
    <location>
        <begin position="1"/>
        <end position="18"/>
    </location>
</feature>
<protein>
    <recommendedName>
        <fullName evidence="6">CBM10 domain-containing protein</fullName>
    </recommendedName>
</protein>
<feature type="region of interest" description="Disordered" evidence="4">
    <location>
        <begin position="510"/>
        <end position="540"/>
    </location>
</feature>
<organism evidence="7 8">
    <name type="scientific">Piromyces finnis</name>
    <dbReference type="NCBI Taxonomy" id="1754191"/>
    <lineage>
        <taxon>Eukaryota</taxon>
        <taxon>Fungi</taxon>
        <taxon>Fungi incertae sedis</taxon>
        <taxon>Chytridiomycota</taxon>
        <taxon>Chytridiomycota incertae sedis</taxon>
        <taxon>Neocallimastigomycetes</taxon>
        <taxon>Neocallimastigales</taxon>
        <taxon>Neocallimastigaceae</taxon>
        <taxon>Piromyces</taxon>
    </lineage>
</organism>
<comment type="caution">
    <text evidence="7">The sequence shown here is derived from an EMBL/GenBank/DDBJ whole genome shotgun (WGS) entry which is preliminary data.</text>
</comment>
<proteinExistence type="predicted"/>
<dbReference type="InterPro" id="IPR014867">
    <property type="entry name" value="Spore_coat_CotH_CotH2/3/7"/>
</dbReference>
<feature type="domain" description="CBM10" evidence="6">
    <location>
        <begin position="547"/>
        <end position="585"/>
    </location>
</feature>
<feature type="chain" id="PRO_5013028081" description="CBM10 domain-containing protein" evidence="5">
    <location>
        <begin position="19"/>
        <end position="631"/>
    </location>
</feature>
<evidence type="ECO:0000313" key="7">
    <source>
        <dbReference type="EMBL" id="ORX48628.1"/>
    </source>
</evidence>
<dbReference type="PANTHER" id="PTHR40050">
    <property type="entry name" value="INNER SPORE COAT PROTEIN H"/>
    <property type="match status" value="1"/>
</dbReference>